<dbReference type="InterPro" id="IPR006076">
    <property type="entry name" value="FAD-dep_OxRdtase"/>
</dbReference>
<organism evidence="3 4">
    <name type="scientific">Hoeflea poritis</name>
    <dbReference type="NCBI Taxonomy" id="2993659"/>
    <lineage>
        <taxon>Bacteria</taxon>
        <taxon>Pseudomonadati</taxon>
        <taxon>Pseudomonadota</taxon>
        <taxon>Alphaproteobacteria</taxon>
        <taxon>Hyphomicrobiales</taxon>
        <taxon>Rhizobiaceae</taxon>
        <taxon>Hoeflea</taxon>
    </lineage>
</organism>
<dbReference type="PANTHER" id="PTHR13847:SF281">
    <property type="entry name" value="FAD DEPENDENT OXIDOREDUCTASE DOMAIN-CONTAINING PROTEIN"/>
    <property type="match status" value="1"/>
</dbReference>
<dbReference type="Proteomes" id="UP001148313">
    <property type="component" value="Unassembled WGS sequence"/>
</dbReference>
<name>A0ABT4VRS9_9HYPH</name>
<dbReference type="EMBL" id="JAPJZH010000012">
    <property type="protein sequence ID" value="MDA4847407.1"/>
    <property type="molecule type" value="Genomic_DNA"/>
</dbReference>
<dbReference type="SUPFAM" id="SSF51905">
    <property type="entry name" value="FAD/NAD(P)-binding domain"/>
    <property type="match status" value="1"/>
</dbReference>
<accession>A0ABT4VRS9</accession>
<dbReference type="Gene3D" id="3.30.9.10">
    <property type="entry name" value="D-Amino Acid Oxidase, subunit A, domain 2"/>
    <property type="match status" value="1"/>
</dbReference>
<keyword evidence="4" id="KW-1185">Reference proteome</keyword>
<feature type="domain" description="FAD dependent oxidoreductase" evidence="2">
    <location>
        <begin position="38"/>
        <end position="389"/>
    </location>
</feature>
<evidence type="ECO:0000313" key="4">
    <source>
        <dbReference type="Proteomes" id="UP001148313"/>
    </source>
</evidence>
<evidence type="ECO:0000259" key="2">
    <source>
        <dbReference type="Pfam" id="PF01266"/>
    </source>
</evidence>
<evidence type="ECO:0000313" key="3">
    <source>
        <dbReference type="EMBL" id="MDA4847407.1"/>
    </source>
</evidence>
<dbReference type="RefSeq" id="WP_271091228.1">
    <property type="nucleotide sequence ID" value="NZ_JAPJZH010000012.1"/>
</dbReference>
<dbReference type="PANTHER" id="PTHR13847">
    <property type="entry name" value="SARCOSINE DEHYDROGENASE-RELATED"/>
    <property type="match status" value="1"/>
</dbReference>
<gene>
    <name evidence="3" type="ORF">OOZ53_18745</name>
</gene>
<dbReference type="Gene3D" id="3.50.50.60">
    <property type="entry name" value="FAD/NAD(P)-binding domain"/>
    <property type="match status" value="1"/>
</dbReference>
<reference evidence="3" key="1">
    <citation type="submission" date="2022-11" db="EMBL/GenBank/DDBJ databases">
        <title>Hoeflea poritis sp. nov., isolated from scleractinian coral Porites lutea.</title>
        <authorList>
            <person name="Zhang G."/>
            <person name="Wei Q."/>
            <person name="Cai L."/>
        </authorList>
    </citation>
    <scope>NUCLEOTIDE SEQUENCE</scope>
    <source>
        <strain evidence="3">E7-10</strain>
    </source>
</reference>
<proteinExistence type="predicted"/>
<sequence length="433" mass="46793">MDLLHANDRPGQYPDSYYAATANTVAAHPALDTDTDCDVCIVGAGYTGLSAALHCAEQGLDTLLLDAHRIGWGASGRNGGQLGSGQRRDQEDLEEMLGIDKARRLWELAEESKQLVHDLVERHRIECDFRPGILYADHRQRFVKGTRDYVEKLRNGYGYEKVRFVDREEIGSILATNAYFGGMLDEGAGHLHPLNLALGLGRAASAAGARIFEKTEVTGITPADRVRITTAKGTIRAGFVLLACNGYIGALSAGVRGRVMPINNFIIATQPLDGNEARSLISNNAAVADSRNVINYFRLSADNRLLFGGGENYGYRFPSDIRAFVRRYMLQIYPQLSGTAIDYGWGGTLGITVNRMPHLARLAPNILSASGYSGHGVGMATLCGKLAAEAISGTAARFDLMASVPTPRFPGGGALRTPLLALAMAYFALKDRL</sequence>
<protein>
    <submittedName>
        <fullName evidence="3">FAD-binding oxidoreductase</fullName>
    </submittedName>
</protein>
<comment type="caution">
    <text evidence="3">The sequence shown here is derived from an EMBL/GenBank/DDBJ whole genome shotgun (WGS) entry which is preliminary data.</text>
</comment>
<dbReference type="InterPro" id="IPR036188">
    <property type="entry name" value="FAD/NAD-bd_sf"/>
</dbReference>
<keyword evidence="1" id="KW-0560">Oxidoreductase</keyword>
<dbReference type="Pfam" id="PF01266">
    <property type="entry name" value="DAO"/>
    <property type="match status" value="1"/>
</dbReference>
<evidence type="ECO:0000256" key="1">
    <source>
        <dbReference type="ARBA" id="ARBA00023002"/>
    </source>
</evidence>